<evidence type="ECO:0000313" key="3">
    <source>
        <dbReference type="Proteomes" id="UP000318138"/>
    </source>
</evidence>
<dbReference type="RefSeq" id="WP_176009654.1">
    <property type="nucleotide sequence ID" value="NZ_CP041372.2"/>
</dbReference>
<keyword evidence="3" id="KW-1185">Reference proteome</keyword>
<keyword evidence="1" id="KW-1133">Transmembrane helix</keyword>
<sequence>MQRTFLESITYECLFFVIGIVMAVLAWSNVLEMDRSGLVIGAGCLLASVSLGRICYETIMYMNHQKEARLK</sequence>
<gene>
    <name evidence="2" type="ORF">FLK61_33585</name>
</gene>
<evidence type="ECO:0000256" key="1">
    <source>
        <dbReference type="SAM" id="Phobius"/>
    </source>
</evidence>
<dbReference type="KEGG" id="psua:FLK61_33585"/>
<protein>
    <submittedName>
        <fullName evidence="2">Uncharacterized protein</fullName>
    </submittedName>
</protein>
<keyword evidence="1" id="KW-0472">Membrane</keyword>
<reference evidence="3" key="1">
    <citation type="submission" date="2019-07" db="EMBL/GenBank/DDBJ databases">
        <title>Bacillus alkalisoli sp. nov. isolated from saline soil.</title>
        <authorList>
            <person name="Sun J.-Q."/>
            <person name="Xu L."/>
        </authorList>
    </citation>
    <scope>NUCLEOTIDE SEQUENCE [LARGE SCALE GENOMIC DNA]</scope>
    <source>
        <strain evidence="3">M4U3P1</strain>
    </source>
</reference>
<name>A0A859FFK0_9BACI</name>
<organism evidence="2 3">
    <name type="scientific">Paenalkalicoccus suaedae</name>
    <dbReference type="NCBI Taxonomy" id="2592382"/>
    <lineage>
        <taxon>Bacteria</taxon>
        <taxon>Bacillati</taxon>
        <taxon>Bacillota</taxon>
        <taxon>Bacilli</taxon>
        <taxon>Bacillales</taxon>
        <taxon>Bacillaceae</taxon>
        <taxon>Paenalkalicoccus</taxon>
    </lineage>
</organism>
<keyword evidence="1" id="KW-0812">Transmembrane</keyword>
<dbReference type="Proteomes" id="UP000318138">
    <property type="component" value="Chromosome"/>
</dbReference>
<accession>A0A859FFK0</accession>
<proteinExistence type="predicted"/>
<dbReference type="AlphaFoldDB" id="A0A859FFK0"/>
<dbReference type="EMBL" id="CP041372">
    <property type="protein sequence ID" value="QKS71620.1"/>
    <property type="molecule type" value="Genomic_DNA"/>
</dbReference>
<feature type="transmembrane region" description="Helical" evidence="1">
    <location>
        <begin position="36"/>
        <end position="56"/>
    </location>
</feature>
<feature type="transmembrane region" description="Helical" evidence="1">
    <location>
        <begin position="9"/>
        <end position="30"/>
    </location>
</feature>
<evidence type="ECO:0000313" key="2">
    <source>
        <dbReference type="EMBL" id="QKS71620.1"/>
    </source>
</evidence>